<feature type="compositionally biased region" description="Polar residues" evidence="1">
    <location>
        <begin position="648"/>
        <end position="659"/>
    </location>
</feature>
<sequence>MVTDRWRTLRSGLRPLDYNWRRNYNSQATMDVVLTASKDPMSLKLSSAGDDLISGLHLQSTEAIRLQHRALFPVAGGYGGRRSLQDSPQPVSDFPGVFRPPGRTENLQDSAHSSESVSGFWSCGPRVLAEATPLLGRGWVFPSSAADQLDPGAGPVRHEHPGVPLRPGVVLVLGALQEPVGVPPEPGGRRVAAHGSGRSGRSGPQHGVAPRVGRQLRPGPLRGRRRVGEAERPAPLGAVAVLSGVRVLVLVLRRVAPPGPPRGPPRGAQQGPGSPGAPPPVLRGAIPEDRVPEGPAQVPLGPQLRPLVRRVGPEAALHWLRDGVSWWNGVSESVQAACQSEAAPEGLLWAPGPPGRCGPVPDLSWPGCSLCCPGPGLLRNLHDSAQLRSPLHGGEVVPVPGPVHPGGRGGGPALLPGLSLLTRGATAGPPGAGPVRGVRAVPPGPEGPRRLRPHAPPLRPPPVLQGLPGVLPLGAERLRGAPGVQLRRRSRSLGAVDLTACWGLGALGRTLLVAPPIGRCLPLWRRELQDLLELLTRRGVVLGDLPGRGPLGRSAELSVELPEPLLAAHEQRRLQGERSLPAGDQHLRGCWGPTGRTSMSRPTLRGRSSRPEAPCRRGGCRASSSRSRWSSPLPPGPPGPPGRRASGCTSTRRSTPDLCQSSAAGLRSGALEAGGLEAGPHRWRRCGSAASGPLSHGVPGSERGCWGANIQHWPHVAAAAAPPAGGDEDLLYFQDFPHIMAEGCVRPMEASRGSRFPLRLSLYLGAAVEEPPRWGPGLPCGPGPGGGPGPTWGPAWGSFLFHTLPLSAGVGAAGGFLSARRKPPCRAAMRPVQSWVILSMDHRGKLHGVSGSWSVCGGSNVSGAWTECPRP</sequence>
<evidence type="ECO:0000256" key="1">
    <source>
        <dbReference type="SAM" id="MobiDB-lite"/>
    </source>
</evidence>
<organism evidence="2 3">
    <name type="scientific">Liparis tanakae</name>
    <name type="common">Tanaka's snailfish</name>
    <dbReference type="NCBI Taxonomy" id="230148"/>
    <lineage>
        <taxon>Eukaryota</taxon>
        <taxon>Metazoa</taxon>
        <taxon>Chordata</taxon>
        <taxon>Craniata</taxon>
        <taxon>Vertebrata</taxon>
        <taxon>Euteleostomi</taxon>
        <taxon>Actinopterygii</taxon>
        <taxon>Neopterygii</taxon>
        <taxon>Teleostei</taxon>
        <taxon>Neoteleostei</taxon>
        <taxon>Acanthomorphata</taxon>
        <taxon>Eupercaria</taxon>
        <taxon>Perciformes</taxon>
        <taxon>Cottioidei</taxon>
        <taxon>Cottales</taxon>
        <taxon>Liparidae</taxon>
        <taxon>Liparis</taxon>
    </lineage>
</organism>
<feature type="region of interest" description="Disordered" evidence="1">
    <location>
        <begin position="256"/>
        <end position="299"/>
    </location>
</feature>
<name>A0A4Z2EUV3_9TELE</name>
<comment type="caution">
    <text evidence="2">The sequence shown here is derived from an EMBL/GenBank/DDBJ whole genome shotgun (WGS) entry which is preliminary data.</text>
</comment>
<feature type="region of interest" description="Disordered" evidence="1">
    <location>
        <begin position="572"/>
        <end position="659"/>
    </location>
</feature>
<feature type="compositionally biased region" description="Low complexity" evidence="1">
    <location>
        <begin position="616"/>
        <end position="631"/>
    </location>
</feature>
<feature type="compositionally biased region" description="Pro residues" evidence="1">
    <location>
        <begin position="632"/>
        <end position="641"/>
    </location>
</feature>
<feature type="region of interest" description="Disordered" evidence="1">
    <location>
        <begin position="180"/>
        <end position="229"/>
    </location>
</feature>
<protein>
    <submittedName>
        <fullName evidence="2">Uncharacterized protein</fullName>
    </submittedName>
</protein>
<reference evidence="2 3" key="1">
    <citation type="submission" date="2019-03" db="EMBL/GenBank/DDBJ databases">
        <title>First draft genome of Liparis tanakae, snailfish: a comprehensive survey of snailfish specific genes.</title>
        <authorList>
            <person name="Kim W."/>
            <person name="Song I."/>
            <person name="Jeong J.-H."/>
            <person name="Kim D."/>
            <person name="Kim S."/>
            <person name="Ryu S."/>
            <person name="Song J.Y."/>
            <person name="Lee S.K."/>
        </authorList>
    </citation>
    <scope>NUCLEOTIDE SEQUENCE [LARGE SCALE GENOMIC DNA]</scope>
    <source>
        <tissue evidence="2">Muscle</tissue>
    </source>
</reference>
<gene>
    <name evidence="2" type="ORF">EYF80_057204</name>
</gene>
<keyword evidence="3" id="KW-1185">Reference proteome</keyword>
<evidence type="ECO:0000313" key="3">
    <source>
        <dbReference type="Proteomes" id="UP000314294"/>
    </source>
</evidence>
<feature type="compositionally biased region" description="Low complexity" evidence="1">
    <location>
        <begin position="189"/>
        <end position="203"/>
    </location>
</feature>
<accession>A0A4Z2EUV3</accession>
<dbReference type="AlphaFoldDB" id="A0A4Z2EUV3"/>
<dbReference type="EMBL" id="SRLO01002577">
    <property type="protein sequence ID" value="TNN32635.1"/>
    <property type="molecule type" value="Genomic_DNA"/>
</dbReference>
<dbReference type="Proteomes" id="UP000314294">
    <property type="component" value="Unassembled WGS sequence"/>
</dbReference>
<proteinExistence type="predicted"/>
<feature type="compositionally biased region" description="Low complexity" evidence="1">
    <location>
        <begin position="210"/>
        <end position="221"/>
    </location>
</feature>
<evidence type="ECO:0000313" key="2">
    <source>
        <dbReference type="EMBL" id="TNN32635.1"/>
    </source>
</evidence>